<evidence type="ECO:0000259" key="6">
    <source>
        <dbReference type="Pfam" id="PF23559"/>
    </source>
</evidence>
<dbReference type="Pfam" id="PF18052">
    <property type="entry name" value="Rx_N"/>
    <property type="match status" value="1"/>
</dbReference>
<dbReference type="InterPro" id="IPR002182">
    <property type="entry name" value="NB-ARC"/>
</dbReference>
<keyword evidence="3" id="KW-0611">Plant defense</keyword>
<dbReference type="Gene3D" id="1.10.10.10">
    <property type="entry name" value="Winged helix-like DNA-binding domain superfamily/Winged helix DNA-binding domain"/>
    <property type="match status" value="1"/>
</dbReference>
<dbReference type="Pfam" id="PF00931">
    <property type="entry name" value="NB-ARC"/>
    <property type="match status" value="1"/>
</dbReference>
<dbReference type="SUPFAM" id="SSF52540">
    <property type="entry name" value="P-loop containing nucleoside triphosphate hydrolases"/>
    <property type="match status" value="1"/>
</dbReference>
<dbReference type="FunFam" id="1.10.10.10:FF:000322">
    <property type="entry name" value="Probable disease resistance protein At1g63360"/>
    <property type="match status" value="1"/>
</dbReference>
<dbReference type="InterPro" id="IPR041118">
    <property type="entry name" value="Rx_N"/>
</dbReference>
<dbReference type="Pfam" id="PF23598">
    <property type="entry name" value="LRR_14"/>
    <property type="match status" value="1"/>
</dbReference>
<evidence type="ECO:0000256" key="3">
    <source>
        <dbReference type="ARBA" id="ARBA00022821"/>
    </source>
</evidence>
<evidence type="ECO:0000313" key="8">
    <source>
        <dbReference type="EMBL" id="KAF3967059.1"/>
    </source>
</evidence>
<dbReference type="Gene3D" id="1.20.5.4130">
    <property type="match status" value="1"/>
</dbReference>
<dbReference type="PANTHER" id="PTHR23155:SF1205">
    <property type="entry name" value="DISEASE RESISTANCE PROTEIN RPM1"/>
    <property type="match status" value="1"/>
</dbReference>
<evidence type="ECO:0000313" key="9">
    <source>
        <dbReference type="Proteomes" id="UP000737018"/>
    </source>
</evidence>
<dbReference type="InterPro" id="IPR036388">
    <property type="entry name" value="WH-like_DNA-bd_sf"/>
</dbReference>
<dbReference type="FunFam" id="3.40.50.300:FF:001091">
    <property type="entry name" value="Probable disease resistance protein At1g61300"/>
    <property type="match status" value="1"/>
</dbReference>
<dbReference type="InterPro" id="IPR055414">
    <property type="entry name" value="LRR_R13L4/SHOC2-like"/>
</dbReference>
<feature type="domain" description="NB-ARC" evidence="4">
    <location>
        <begin position="171"/>
        <end position="340"/>
    </location>
</feature>
<dbReference type="Proteomes" id="UP000737018">
    <property type="component" value="Unassembled WGS sequence"/>
</dbReference>
<dbReference type="InterPro" id="IPR044974">
    <property type="entry name" value="Disease_R_plants"/>
</dbReference>
<dbReference type="PANTHER" id="PTHR23155">
    <property type="entry name" value="DISEASE RESISTANCE PROTEIN RP"/>
    <property type="match status" value="1"/>
</dbReference>
<evidence type="ECO:0000256" key="2">
    <source>
        <dbReference type="ARBA" id="ARBA00022741"/>
    </source>
</evidence>
<keyword evidence="9" id="KW-1185">Reference proteome</keyword>
<protein>
    <submittedName>
        <fullName evidence="8">Uncharacterized protein</fullName>
    </submittedName>
</protein>
<dbReference type="AlphaFoldDB" id="A0A8J4RF97"/>
<name>A0A8J4RF97_9ROSI</name>
<feature type="domain" description="Disease resistance R13L4/SHOC-2-like LRR" evidence="7">
    <location>
        <begin position="547"/>
        <end position="866"/>
    </location>
</feature>
<comment type="caution">
    <text evidence="8">The sequence shown here is derived from an EMBL/GenBank/DDBJ whole genome shotgun (WGS) entry which is preliminary data.</text>
</comment>
<feature type="domain" description="Disease resistance N-terminal" evidence="5">
    <location>
        <begin position="5"/>
        <end position="93"/>
    </location>
</feature>
<dbReference type="Gene3D" id="1.10.8.430">
    <property type="entry name" value="Helical domain of apoptotic protease-activating factors"/>
    <property type="match status" value="1"/>
</dbReference>
<dbReference type="CDD" id="cd14798">
    <property type="entry name" value="RX-CC_like"/>
    <property type="match status" value="1"/>
</dbReference>
<dbReference type="OrthoDB" id="646178at2759"/>
<dbReference type="PRINTS" id="PR00364">
    <property type="entry name" value="DISEASERSIST"/>
</dbReference>
<dbReference type="EMBL" id="JRKL02000953">
    <property type="protein sequence ID" value="KAF3967059.1"/>
    <property type="molecule type" value="Genomic_DNA"/>
</dbReference>
<dbReference type="InterPro" id="IPR042197">
    <property type="entry name" value="Apaf_helical"/>
</dbReference>
<evidence type="ECO:0000259" key="7">
    <source>
        <dbReference type="Pfam" id="PF23598"/>
    </source>
</evidence>
<evidence type="ECO:0000259" key="4">
    <source>
        <dbReference type="Pfam" id="PF00931"/>
    </source>
</evidence>
<organism evidence="8 9">
    <name type="scientific">Castanea mollissima</name>
    <name type="common">Chinese chestnut</name>
    <dbReference type="NCBI Taxonomy" id="60419"/>
    <lineage>
        <taxon>Eukaryota</taxon>
        <taxon>Viridiplantae</taxon>
        <taxon>Streptophyta</taxon>
        <taxon>Embryophyta</taxon>
        <taxon>Tracheophyta</taxon>
        <taxon>Spermatophyta</taxon>
        <taxon>Magnoliopsida</taxon>
        <taxon>eudicotyledons</taxon>
        <taxon>Gunneridae</taxon>
        <taxon>Pentapetalae</taxon>
        <taxon>rosids</taxon>
        <taxon>fabids</taxon>
        <taxon>Fagales</taxon>
        <taxon>Fagaceae</taxon>
        <taxon>Castanea</taxon>
    </lineage>
</organism>
<reference evidence="8" key="1">
    <citation type="submission" date="2020-03" db="EMBL/GenBank/DDBJ databases">
        <title>Castanea mollissima Vanexum genome sequencing.</title>
        <authorList>
            <person name="Staton M."/>
        </authorList>
    </citation>
    <scope>NUCLEOTIDE SEQUENCE</scope>
    <source>
        <tissue evidence="8">Leaf</tissue>
    </source>
</reference>
<dbReference type="InterPro" id="IPR032675">
    <property type="entry name" value="LRR_dom_sf"/>
</dbReference>
<dbReference type="GO" id="GO:0043531">
    <property type="term" value="F:ADP binding"/>
    <property type="evidence" value="ECO:0007669"/>
    <property type="project" value="InterPro"/>
</dbReference>
<feature type="domain" description="Disease resistance protein winged helix" evidence="6">
    <location>
        <begin position="429"/>
        <end position="500"/>
    </location>
</feature>
<keyword evidence="1" id="KW-0677">Repeat</keyword>
<evidence type="ECO:0000259" key="5">
    <source>
        <dbReference type="Pfam" id="PF18052"/>
    </source>
</evidence>
<dbReference type="Gene3D" id="3.40.50.300">
    <property type="entry name" value="P-loop containing nucleotide triphosphate hydrolases"/>
    <property type="match status" value="1"/>
</dbReference>
<gene>
    <name evidence="8" type="ORF">CMV_008892</name>
</gene>
<dbReference type="GO" id="GO:0098542">
    <property type="term" value="P:defense response to other organism"/>
    <property type="evidence" value="ECO:0007669"/>
    <property type="project" value="TreeGrafter"/>
</dbReference>
<dbReference type="Pfam" id="PF23559">
    <property type="entry name" value="WHD_DRP"/>
    <property type="match status" value="1"/>
</dbReference>
<dbReference type="InterPro" id="IPR058922">
    <property type="entry name" value="WHD_DRP"/>
</dbReference>
<dbReference type="Gene3D" id="3.80.10.10">
    <property type="entry name" value="Ribonuclease Inhibitor"/>
    <property type="match status" value="2"/>
</dbReference>
<evidence type="ECO:0000256" key="1">
    <source>
        <dbReference type="ARBA" id="ARBA00022737"/>
    </source>
</evidence>
<accession>A0A8J4RF97</accession>
<dbReference type="SUPFAM" id="SSF52058">
    <property type="entry name" value="L domain-like"/>
    <property type="match status" value="1"/>
</dbReference>
<proteinExistence type="predicted"/>
<dbReference type="InterPro" id="IPR027417">
    <property type="entry name" value="P-loop_NTPase"/>
</dbReference>
<keyword evidence="2" id="KW-0547">Nucleotide-binding</keyword>
<sequence length="897" mass="103212">MAEAIVSFVTGKLSDLLIEEVVSLYEVHGQVDSIDRELTRIQCFLKDADVKKKGDERVKNWVRDIRDVAYDAEDVIDIFISKLRSRPKKPGFIGFIKRSRFFFSDLEARQKLAKEIQSIKIRIHEISTSRVTYGIENIGGERGSYACDRLIERRRSSPHIDDHDIIGFDEDIKMLVMRLLDQKTPRRSVISIVGMGGLGKTTLAKKVYNCNDVKRHFDVCAWVYVSQEYSGRELLNEIGKKVLMIEKGILASMNRDDLEEKLSRVLSKKRYVIVMDDIWNIEAWDDLKAIFPDVMNGSRVLFTTRNRDVAIHGDPRSPIHELRFLNDAESWKLFTKKAFLEEGDSIACPPELEGLGKQIVAKCGGLPLAVVILGGLLSRKEKAPGVWLRVLRSVDWQLTHDPKQLMEILALSYNDLPYYLKPCFLYFGLFPEDSEIQVGKLILLWIAEGFVRQRGQESMEDVAEDFLEELVDRSMIQVATKRHNGKIKTCRIHDLLRDLALSEAKECKFLQILENINFCPSMTSTRRIAVHTTLETYMHFRQSNSHLRSMLCFSRYDEIHRRDQWTSLFRSHKLLRVVDLEGVTAHVLPKEMRELIHLRYLGLKNTKLQRIPFSIDNLRNLQTLDIRGTKISRVPNEIWKMQSIRHLYLHKTAITGNPPAYVSSMNLATLSTVSIYGNIWIPNFFGKLTSLRKLGIHGCFGSQADALSKSLLKLINLENFSLIGTDPILEPTLRLILSLFNIHKLYLSGPIEKLPEPQHIQPNLSKLSLKMSQLVHDPFTTLERLPNLRMLKLLSNSFSGRKMVCSSDGFPRLHILELQDLDNLEEWRVEEGALPSLRRLIISGCEELKMLPEGLQYVTSLKELVVEDMPETFVDRIEQDNGDDWNKIQHIPSIVRM</sequence>
<dbReference type="InterPro" id="IPR038005">
    <property type="entry name" value="RX-like_CC"/>
</dbReference>